<feature type="compositionally biased region" description="Low complexity" evidence="1">
    <location>
        <begin position="35"/>
        <end position="44"/>
    </location>
</feature>
<protein>
    <submittedName>
        <fullName evidence="3">YARHG domain-containing protein</fullName>
    </submittedName>
</protein>
<evidence type="ECO:0000259" key="2">
    <source>
        <dbReference type="SMART" id="SM01324"/>
    </source>
</evidence>
<reference evidence="3" key="1">
    <citation type="submission" date="2024-06" db="EMBL/GenBank/DDBJ databases">
        <title>Lacrimispora cavernae sp. nov., a novel anaerobe isolated from bat guano pile inside a cave.</title>
        <authorList>
            <person name="Miller S.L."/>
            <person name="Lu N."/>
            <person name="King J."/>
            <person name="Sankaranarayanan K."/>
            <person name="Lawson P.A."/>
        </authorList>
    </citation>
    <scope>NUCLEOTIDE SEQUENCE</scope>
    <source>
        <strain evidence="3">BS-2</strain>
    </source>
</reference>
<feature type="region of interest" description="Disordered" evidence="1">
    <location>
        <begin position="1"/>
        <end position="44"/>
    </location>
</feature>
<dbReference type="SMART" id="SM01324">
    <property type="entry name" value="YARHG"/>
    <property type="match status" value="1"/>
</dbReference>
<organism evidence="3">
    <name type="scientific">Lacrimispora sp. BS-2</name>
    <dbReference type="NCBI Taxonomy" id="3151850"/>
    <lineage>
        <taxon>Bacteria</taxon>
        <taxon>Bacillati</taxon>
        <taxon>Bacillota</taxon>
        <taxon>Clostridia</taxon>
        <taxon>Lachnospirales</taxon>
        <taxon>Lachnospiraceae</taxon>
        <taxon>Lacrimispora</taxon>
    </lineage>
</organism>
<gene>
    <name evidence="3" type="ORF">ABFV83_17260</name>
</gene>
<dbReference type="Gene3D" id="1.20.58.1690">
    <property type="match status" value="1"/>
</dbReference>
<feature type="compositionally biased region" description="Basic and acidic residues" evidence="1">
    <location>
        <begin position="1"/>
        <end position="10"/>
    </location>
</feature>
<dbReference type="InterPro" id="IPR025582">
    <property type="entry name" value="YARHG_dom"/>
</dbReference>
<accession>A0AAU7PMS3</accession>
<dbReference type="EMBL" id="CP157940">
    <property type="protein sequence ID" value="XBS53539.1"/>
    <property type="molecule type" value="Genomic_DNA"/>
</dbReference>
<sequence length="172" mass="19858">MDVMADEPKVILDGSKGDIQIQNEDNSSHSDDNNDLVSSAANSDEISEIEEEIFKTEEARSKSKYWNEVVAWDEKNLRTGMDRVFEPILNSDSQYYDRGELEGFPKVILYLAKNEIYARHGYIFMDEELGNYFKGQVWYTPTVKASDFRDDVFNEYETANLRVLVDILSALE</sequence>
<name>A0AAU7PMS3_9FIRM</name>
<dbReference type="Pfam" id="PF13308">
    <property type="entry name" value="YARHG"/>
    <property type="match status" value="1"/>
</dbReference>
<proteinExistence type="predicted"/>
<dbReference type="InterPro" id="IPR038434">
    <property type="entry name" value="YARHG_sf"/>
</dbReference>
<evidence type="ECO:0000313" key="3">
    <source>
        <dbReference type="EMBL" id="XBS53539.1"/>
    </source>
</evidence>
<dbReference type="RefSeq" id="WP_349945598.1">
    <property type="nucleotide sequence ID" value="NZ_CP157940.1"/>
</dbReference>
<feature type="domain" description="YARHG" evidence="2">
    <location>
        <begin position="88"/>
        <end position="169"/>
    </location>
</feature>
<evidence type="ECO:0000256" key="1">
    <source>
        <dbReference type="SAM" id="MobiDB-lite"/>
    </source>
</evidence>
<dbReference type="AlphaFoldDB" id="A0AAU7PMS3"/>